<feature type="region of interest" description="Disordered" evidence="3">
    <location>
        <begin position="65"/>
        <end position="88"/>
    </location>
</feature>
<dbReference type="RefSeq" id="XP_045960730.1">
    <property type="nucleotide sequence ID" value="XM_046101811.1"/>
</dbReference>
<proteinExistence type="predicted"/>
<keyword evidence="1" id="KW-0433">Leucine-rich repeat</keyword>
<dbReference type="AlphaFoldDB" id="A0A9P9A0V3"/>
<dbReference type="SMART" id="SM00369">
    <property type="entry name" value="LRR_TYP"/>
    <property type="match status" value="7"/>
</dbReference>
<dbReference type="Pfam" id="PF12799">
    <property type="entry name" value="LRR_4"/>
    <property type="match status" value="1"/>
</dbReference>
<dbReference type="Proteomes" id="UP000758603">
    <property type="component" value="Unassembled WGS sequence"/>
</dbReference>
<dbReference type="GeneID" id="70130703"/>
<accession>A0A9P9A0V3</accession>
<feature type="region of interest" description="Disordered" evidence="3">
    <location>
        <begin position="811"/>
        <end position="832"/>
    </location>
</feature>
<dbReference type="Pfam" id="PF13855">
    <property type="entry name" value="LRR_8"/>
    <property type="match status" value="1"/>
</dbReference>
<dbReference type="InterPro" id="IPR001611">
    <property type="entry name" value="Leu-rich_rpt"/>
</dbReference>
<dbReference type="InterPro" id="IPR025875">
    <property type="entry name" value="Leu-rich_rpt_4"/>
</dbReference>
<keyword evidence="2" id="KW-0677">Repeat</keyword>
<dbReference type="OrthoDB" id="7451790at2759"/>
<evidence type="ECO:0000313" key="4">
    <source>
        <dbReference type="EMBL" id="KAH6656496.1"/>
    </source>
</evidence>
<dbReference type="InterPro" id="IPR032675">
    <property type="entry name" value="LRR_dom_sf"/>
</dbReference>
<dbReference type="SMART" id="SM00365">
    <property type="entry name" value="LRR_SD22"/>
    <property type="match status" value="4"/>
</dbReference>
<comment type="caution">
    <text evidence="4">The sequence shown here is derived from an EMBL/GenBank/DDBJ whole genome shotgun (WGS) entry which is preliminary data.</text>
</comment>
<evidence type="ECO:0000256" key="1">
    <source>
        <dbReference type="ARBA" id="ARBA00022614"/>
    </source>
</evidence>
<organism evidence="4 5">
    <name type="scientific">Truncatella angustata</name>
    <dbReference type="NCBI Taxonomy" id="152316"/>
    <lineage>
        <taxon>Eukaryota</taxon>
        <taxon>Fungi</taxon>
        <taxon>Dikarya</taxon>
        <taxon>Ascomycota</taxon>
        <taxon>Pezizomycotina</taxon>
        <taxon>Sordariomycetes</taxon>
        <taxon>Xylariomycetidae</taxon>
        <taxon>Amphisphaeriales</taxon>
        <taxon>Sporocadaceae</taxon>
        <taxon>Truncatella</taxon>
    </lineage>
</organism>
<dbReference type="PROSITE" id="PS51450">
    <property type="entry name" value="LRR"/>
    <property type="match status" value="4"/>
</dbReference>
<dbReference type="InterPro" id="IPR052574">
    <property type="entry name" value="CDIRP"/>
</dbReference>
<dbReference type="SMART" id="SM00364">
    <property type="entry name" value="LRR_BAC"/>
    <property type="match status" value="5"/>
</dbReference>
<dbReference type="GO" id="GO:0061499">
    <property type="term" value="C:outer plaque of mitotic spindle pole body"/>
    <property type="evidence" value="ECO:0007669"/>
    <property type="project" value="TreeGrafter"/>
</dbReference>
<name>A0A9P9A0V3_9PEZI</name>
<feature type="region of interest" description="Disordered" evidence="3">
    <location>
        <begin position="196"/>
        <end position="220"/>
    </location>
</feature>
<dbReference type="Gene3D" id="3.80.10.10">
    <property type="entry name" value="Ribonuclease Inhibitor"/>
    <property type="match status" value="2"/>
</dbReference>
<dbReference type="GO" id="GO:0031028">
    <property type="term" value="P:septation initiation signaling"/>
    <property type="evidence" value="ECO:0007669"/>
    <property type="project" value="TreeGrafter"/>
</dbReference>
<dbReference type="EMBL" id="JAGPXC010000002">
    <property type="protein sequence ID" value="KAH6656496.1"/>
    <property type="molecule type" value="Genomic_DNA"/>
</dbReference>
<evidence type="ECO:0000256" key="3">
    <source>
        <dbReference type="SAM" id="MobiDB-lite"/>
    </source>
</evidence>
<reference evidence="4" key="1">
    <citation type="journal article" date="2021" name="Nat. Commun.">
        <title>Genetic determinants of endophytism in the Arabidopsis root mycobiome.</title>
        <authorList>
            <person name="Mesny F."/>
            <person name="Miyauchi S."/>
            <person name="Thiergart T."/>
            <person name="Pickel B."/>
            <person name="Atanasova L."/>
            <person name="Karlsson M."/>
            <person name="Huettel B."/>
            <person name="Barry K.W."/>
            <person name="Haridas S."/>
            <person name="Chen C."/>
            <person name="Bauer D."/>
            <person name="Andreopoulos W."/>
            <person name="Pangilinan J."/>
            <person name="LaButti K."/>
            <person name="Riley R."/>
            <person name="Lipzen A."/>
            <person name="Clum A."/>
            <person name="Drula E."/>
            <person name="Henrissat B."/>
            <person name="Kohler A."/>
            <person name="Grigoriev I.V."/>
            <person name="Martin F.M."/>
            <person name="Hacquard S."/>
        </authorList>
    </citation>
    <scope>NUCLEOTIDE SEQUENCE</scope>
    <source>
        <strain evidence="4">MPI-SDFR-AT-0073</strain>
    </source>
</reference>
<evidence type="ECO:0000313" key="5">
    <source>
        <dbReference type="Proteomes" id="UP000758603"/>
    </source>
</evidence>
<gene>
    <name evidence="4" type="ORF">BKA67DRAFT_552146</name>
</gene>
<dbReference type="SUPFAM" id="SSF52058">
    <property type="entry name" value="L domain-like"/>
    <property type="match status" value="2"/>
</dbReference>
<dbReference type="PANTHER" id="PTHR47566">
    <property type="match status" value="1"/>
</dbReference>
<keyword evidence="5" id="KW-1185">Reference proteome</keyword>
<dbReference type="InterPro" id="IPR003591">
    <property type="entry name" value="Leu-rich_rpt_typical-subtyp"/>
</dbReference>
<sequence>MQLDKENKVWMKIRTPKAEVRDMSILPSEDSEDDPFASIPDLSVDIHKERQHLALKTGPLEDLEEYLKEDFPHPPSSGRKPHSTDKTFDVKSILSHTKETFENIKRTLAETVSQAEEEIEHEITLHEDRVQKSSPSRKRNLTITFSSPIASFIQDILPQQSEGETTLDEFSTIDQSIGDITTDSLRRGRHVRVEHMFDNDSSQSRSRSRSKSIGRNLSVKGQAFVPRPVSRIDEQDEDGAVDASVFGQRQLSVRGESSILALDDSEQKHSSVSFVISTPAPTRHMSRMSATPMIAEHVGTYSLSPLSEFTMHHGDGSNALEVSYVVGDNYLVTGDRSKRVLSQAIRSLVEKITEVEPFEPDWDAMQVLDINGKQLKSLHKLDEFCGSVVTLDASNNSISHLDGVPEAVRNLKMTHNQLSELTAWGHLANLQYVDISNNQINSLHAFKDLVHLRSLRADNNQITSLDGIKFHDALQVLRIRNNLIEEVDLDGTRLHRLTELDLQGNQISSFENVEQLPCLSTLNMENNRLTSFKTTMNGSVSSLRYLRMSNNAVSDLDLASFPSLRLLHADRNRLTSLKGFSRARRLDSLSLREQTGDKPLDLSFLKTAYEVRKLFLSGNLLTAFEPQVDFLNLQLLELANCGLQSLGKNLGQLMPNLRTLNLNFNALEDLSALRYIPRLKKLLVAGNRVSDVGALADILGEFPHMAKLDLRDNPATLGFYPPVQALVVIERDTDFDAFVLPDSSKERDDTFAMRLDMGTKQRRRFYEIVISQRCGRLKELDSLSLDRKQIRRKDSVWQALLDSGVVARAAKDDVKQKKPDNGSEATQEVRQD</sequence>
<protein>
    <submittedName>
        <fullName evidence="4">Uncharacterized protein</fullName>
    </submittedName>
</protein>
<evidence type="ECO:0000256" key="2">
    <source>
        <dbReference type="ARBA" id="ARBA00022737"/>
    </source>
</evidence>
<dbReference type="PANTHER" id="PTHR47566:SF1">
    <property type="entry name" value="PROTEIN NUD1"/>
    <property type="match status" value="1"/>
</dbReference>
<dbReference type="GO" id="GO:0035591">
    <property type="term" value="F:signaling adaptor activity"/>
    <property type="evidence" value="ECO:0007669"/>
    <property type="project" value="TreeGrafter"/>
</dbReference>
<dbReference type="GO" id="GO:1902412">
    <property type="term" value="P:regulation of mitotic cytokinesis"/>
    <property type="evidence" value="ECO:0007669"/>
    <property type="project" value="TreeGrafter"/>
</dbReference>